<sequence length="634" mass="73032">MRLMLKILTLFVTVLVSNFVGYSFDTAPNIDSMYHRANAVINSKSSILEIVSVDKMVLKTKKRITVLNEKGLEAIDANVYYDKSIAIKELEVKIFNLGGKEIKRIKKSDFKDYSATGSSFLTDDRVLVFDYNPVSYPIVIEFVSEIVRKNTAFLPRWHPITNFNVSIIKDEFEIHNYSGIELKHKTFNFKNYGGVNFTKKENVMKFSLENFKAIDAEVLMPSFEKIVPKAFFSLEKFNLEGVEGTTENWSEFGKWMYESLLKDVLELPEATKEKIHSLVQKEPNPIRKARIVYDYVQNSTRYISVQLGIGGWKPMEAKEVAKLGYGDCKALSNYTKALLNEVGVPSFYTIINAGSEKEDFIEDFVSMQGNHAILTIPNGQENIFLECTSQTDPFSYQGKFTDDRLALIVNENGGKIVRTNNYGSEKNKQEITGKIVINEDCSLFASSEIKSTGIQYDVFRKIVDVSDSDKENYYKEHYSYINNLVVNKSEVANDKDKIQIIENIELEAKNYASLYGNDMVFPVNVFNRDNYVPKRMSIRKFPFEIERGYFDTDSLDVFIPDNYSLDSLPENFIEVNKFGEYSIVFKKINESQLRFIRTLLIKPGYYSKDEYEAFRIFKEIIAKNDNVKILIHKK</sequence>
<dbReference type="Proteomes" id="UP001597534">
    <property type="component" value="Unassembled WGS sequence"/>
</dbReference>
<evidence type="ECO:0000313" key="4">
    <source>
        <dbReference type="Proteomes" id="UP001597534"/>
    </source>
</evidence>
<reference evidence="4" key="1">
    <citation type="journal article" date="2019" name="Int. J. Syst. Evol. Microbiol.">
        <title>The Global Catalogue of Microorganisms (GCM) 10K type strain sequencing project: providing services to taxonomists for standard genome sequencing and annotation.</title>
        <authorList>
            <consortium name="The Broad Institute Genomics Platform"/>
            <consortium name="The Broad Institute Genome Sequencing Center for Infectious Disease"/>
            <person name="Wu L."/>
            <person name="Ma J."/>
        </authorList>
    </citation>
    <scope>NUCLEOTIDE SEQUENCE [LARGE SCALE GENOMIC DNA]</scope>
    <source>
        <strain evidence="4">KCTC 22671</strain>
    </source>
</reference>
<dbReference type="InterPro" id="IPR038765">
    <property type="entry name" value="Papain-like_cys_pep_sf"/>
</dbReference>
<accession>A0ABW5YLP7</accession>
<dbReference type="RefSeq" id="WP_379811500.1">
    <property type="nucleotide sequence ID" value="NZ_JBHUPC010000013.1"/>
</dbReference>
<dbReference type="EMBL" id="JBHUPC010000013">
    <property type="protein sequence ID" value="MFD2891885.1"/>
    <property type="molecule type" value="Genomic_DNA"/>
</dbReference>
<dbReference type="Gene3D" id="2.60.120.1130">
    <property type="match status" value="1"/>
</dbReference>
<name>A0ABW5YLP7_9FLAO</name>
<keyword evidence="4" id="KW-1185">Reference proteome</keyword>
<feature type="domain" description="DUF3857" evidence="2">
    <location>
        <begin position="58"/>
        <end position="214"/>
    </location>
</feature>
<dbReference type="Gene3D" id="2.60.40.3140">
    <property type="match status" value="1"/>
</dbReference>
<dbReference type="Gene3D" id="3.10.620.30">
    <property type="match status" value="1"/>
</dbReference>
<dbReference type="Pfam" id="PF01841">
    <property type="entry name" value="Transglut_core"/>
    <property type="match status" value="1"/>
</dbReference>
<evidence type="ECO:0000259" key="1">
    <source>
        <dbReference type="Pfam" id="PF01841"/>
    </source>
</evidence>
<dbReference type="InterPro" id="IPR024618">
    <property type="entry name" value="DUF3857"/>
</dbReference>
<evidence type="ECO:0000259" key="2">
    <source>
        <dbReference type="Pfam" id="PF12969"/>
    </source>
</evidence>
<protein>
    <submittedName>
        <fullName evidence="3">DUF3857 domain-containing protein</fullName>
    </submittedName>
</protein>
<proteinExistence type="predicted"/>
<organism evidence="3 4">
    <name type="scientific">Flavobacterium chuncheonense</name>
    <dbReference type="NCBI Taxonomy" id="2026653"/>
    <lineage>
        <taxon>Bacteria</taxon>
        <taxon>Pseudomonadati</taxon>
        <taxon>Bacteroidota</taxon>
        <taxon>Flavobacteriia</taxon>
        <taxon>Flavobacteriales</taxon>
        <taxon>Flavobacteriaceae</taxon>
        <taxon>Flavobacterium</taxon>
    </lineage>
</organism>
<evidence type="ECO:0000313" key="3">
    <source>
        <dbReference type="EMBL" id="MFD2891885.1"/>
    </source>
</evidence>
<comment type="caution">
    <text evidence="3">The sequence shown here is derived from an EMBL/GenBank/DDBJ whole genome shotgun (WGS) entry which is preliminary data.</text>
</comment>
<dbReference type="InterPro" id="IPR002931">
    <property type="entry name" value="Transglutaminase-like"/>
</dbReference>
<feature type="domain" description="Transglutaminase-like" evidence="1">
    <location>
        <begin position="277"/>
        <end position="372"/>
    </location>
</feature>
<dbReference type="Pfam" id="PF12969">
    <property type="entry name" value="DUF3857"/>
    <property type="match status" value="1"/>
</dbReference>
<dbReference type="SUPFAM" id="SSF54001">
    <property type="entry name" value="Cysteine proteinases"/>
    <property type="match status" value="1"/>
</dbReference>
<gene>
    <name evidence="3" type="ORF">ACFS5J_07675</name>
</gene>